<feature type="domain" description="NADH:ubiquinone oxidoreductase intermediate-associated protein 30" evidence="2">
    <location>
        <begin position="4"/>
        <end position="153"/>
    </location>
</feature>
<dbReference type="InterPro" id="IPR013857">
    <property type="entry name" value="NADH-UbQ_OxRdtase-assoc_prot30"/>
</dbReference>
<accession>A0ABW3JT86</accession>
<reference evidence="4" key="1">
    <citation type="journal article" date="2019" name="Int. J. Syst. Evol. Microbiol.">
        <title>The Global Catalogue of Microorganisms (GCM) 10K type strain sequencing project: providing services to taxonomists for standard genome sequencing and annotation.</title>
        <authorList>
            <consortium name="The Broad Institute Genomics Platform"/>
            <consortium name="The Broad Institute Genome Sequencing Center for Infectious Disease"/>
            <person name="Wu L."/>
            <person name="Ma J."/>
        </authorList>
    </citation>
    <scope>NUCLEOTIDE SEQUENCE [LARGE SCALE GENOMIC DNA]</scope>
    <source>
        <strain evidence="4">CCUG 60527</strain>
    </source>
</reference>
<protein>
    <submittedName>
        <fullName evidence="3">CIA30 family protein</fullName>
    </submittedName>
</protein>
<evidence type="ECO:0000313" key="3">
    <source>
        <dbReference type="EMBL" id="MFD0993579.1"/>
    </source>
</evidence>
<evidence type="ECO:0000259" key="2">
    <source>
        <dbReference type="Pfam" id="PF08547"/>
    </source>
</evidence>
<sequence length="159" mass="18185">MIADFSNSYPIESWNITNDVVMGGLSNSSMSLTSDGYAVFSGDVSTKNNGGFAMTRHTESINFDKSHSKIVLKVKGDGKKYQFRIKSNIYQRYWYIQTFNTTGEWEEIILLLNDFYPSFRGRKLDIANFSSENIEEIALLIGNKKDESFKLLIDSIKIY</sequence>
<dbReference type="EMBL" id="JBHTJR010000050">
    <property type="protein sequence ID" value="MFD0993579.1"/>
    <property type="molecule type" value="Genomic_DNA"/>
</dbReference>
<dbReference type="PANTHER" id="PTHR13194:SF19">
    <property type="entry name" value="NAD(P)-BINDING ROSSMANN-FOLD SUPERFAMILY PROTEIN"/>
    <property type="match status" value="1"/>
</dbReference>
<dbReference type="Proteomes" id="UP001597062">
    <property type="component" value="Unassembled WGS sequence"/>
</dbReference>
<comment type="caution">
    <text evidence="3">The sequence shown here is derived from an EMBL/GenBank/DDBJ whole genome shotgun (WGS) entry which is preliminary data.</text>
</comment>
<evidence type="ECO:0000256" key="1">
    <source>
        <dbReference type="ARBA" id="ARBA00007884"/>
    </source>
</evidence>
<dbReference type="SUPFAM" id="SSF49785">
    <property type="entry name" value="Galactose-binding domain-like"/>
    <property type="match status" value="1"/>
</dbReference>
<dbReference type="InterPro" id="IPR039131">
    <property type="entry name" value="NDUFAF1"/>
</dbReference>
<gene>
    <name evidence="3" type="ORF">ACFQ1U_10220</name>
</gene>
<proteinExistence type="inferred from homology"/>
<name>A0ABW3JT86_9FLAO</name>
<dbReference type="InterPro" id="IPR008979">
    <property type="entry name" value="Galactose-bd-like_sf"/>
</dbReference>
<dbReference type="PANTHER" id="PTHR13194">
    <property type="entry name" value="COMPLEX I INTERMEDIATE-ASSOCIATED PROTEIN 30"/>
    <property type="match status" value="1"/>
</dbReference>
<comment type="similarity">
    <text evidence="1">Belongs to the CIA30 family.</text>
</comment>
<dbReference type="Pfam" id="PF08547">
    <property type="entry name" value="CIA30"/>
    <property type="match status" value="1"/>
</dbReference>
<organism evidence="3 4">
    <name type="scientific">Tenacibaculum geojense</name>
    <dbReference type="NCBI Taxonomy" id="915352"/>
    <lineage>
        <taxon>Bacteria</taxon>
        <taxon>Pseudomonadati</taxon>
        <taxon>Bacteroidota</taxon>
        <taxon>Flavobacteriia</taxon>
        <taxon>Flavobacteriales</taxon>
        <taxon>Flavobacteriaceae</taxon>
        <taxon>Tenacibaculum</taxon>
    </lineage>
</organism>
<evidence type="ECO:0000313" key="4">
    <source>
        <dbReference type="Proteomes" id="UP001597062"/>
    </source>
</evidence>
<dbReference type="RefSeq" id="WP_386107985.1">
    <property type="nucleotide sequence ID" value="NZ_JBHTJR010000050.1"/>
</dbReference>
<keyword evidence="4" id="KW-1185">Reference proteome</keyword>